<feature type="transmembrane region" description="Helical" evidence="8">
    <location>
        <begin position="204"/>
        <end position="222"/>
    </location>
</feature>
<evidence type="ECO:0000256" key="1">
    <source>
        <dbReference type="ARBA" id="ARBA00004141"/>
    </source>
</evidence>
<keyword evidence="10" id="KW-1185">Reference proteome</keyword>
<feature type="transmembrane region" description="Helical" evidence="8">
    <location>
        <begin position="129"/>
        <end position="151"/>
    </location>
</feature>
<keyword evidence="3 8" id="KW-1133">Transmembrane helix</keyword>
<dbReference type="PROSITE" id="PS50262">
    <property type="entry name" value="G_PROTEIN_RECEP_F1_2"/>
    <property type="match status" value="1"/>
</dbReference>
<evidence type="ECO:0000256" key="3">
    <source>
        <dbReference type="ARBA" id="ARBA00022989"/>
    </source>
</evidence>
<dbReference type="SUPFAM" id="SSF81321">
    <property type="entry name" value="Family A G protein-coupled receptor-like"/>
    <property type="match status" value="1"/>
</dbReference>
<evidence type="ECO:0000313" key="10">
    <source>
        <dbReference type="Proteomes" id="UP001165740"/>
    </source>
</evidence>
<feature type="transmembrane region" description="Helical" evidence="8">
    <location>
        <begin position="301"/>
        <end position="323"/>
    </location>
</feature>
<proteinExistence type="predicted"/>
<evidence type="ECO:0000256" key="8">
    <source>
        <dbReference type="SAM" id="Phobius"/>
    </source>
</evidence>
<comment type="subcellular location">
    <subcellularLocation>
        <location evidence="1">Membrane</location>
        <topology evidence="1">Multi-pass membrane protein</topology>
    </subcellularLocation>
</comment>
<dbReference type="PANTHER" id="PTHR24243">
    <property type="entry name" value="G-PROTEIN COUPLED RECEPTOR"/>
    <property type="match status" value="1"/>
</dbReference>
<keyword evidence="4" id="KW-0297">G-protein coupled receptor</keyword>
<protein>
    <submittedName>
        <fullName evidence="11">Uncharacterized protein LOC106067875</fullName>
    </submittedName>
</protein>
<dbReference type="Gene3D" id="1.20.1070.10">
    <property type="entry name" value="Rhodopsin 7-helix transmembrane proteins"/>
    <property type="match status" value="1"/>
</dbReference>
<feature type="transmembrane region" description="Helical" evidence="8">
    <location>
        <begin position="12"/>
        <end position="35"/>
    </location>
</feature>
<dbReference type="Proteomes" id="UP001165740">
    <property type="component" value="Chromosome 12"/>
</dbReference>
<dbReference type="RefSeq" id="XP_013082604.2">
    <property type="nucleotide sequence ID" value="XM_013227150.2"/>
</dbReference>
<evidence type="ECO:0000256" key="2">
    <source>
        <dbReference type="ARBA" id="ARBA00022692"/>
    </source>
</evidence>
<dbReference type="PANTHER" id="PTHR24243:SF230">
    <property type="entry name" value="G-PROTEIN COUPLED RECEPTORS FAMILY 1 PROFILE DOMAIN-CONTAINING PROTEIN"/>
    <property type="match status" value="1"/>
</dbReference>
<dbReference type="GO" id="GO:0004930">
    <property type="term" value="F:G protein-coupled receptor activity"/>
    <property type="evidence" value="ECO:0007669"/>
    <property type="project" value="UniProtKB-KW"/>
</dbReference>
<dbReference type="InterPro" id="IPR000276">
    <property type="entry name" value="GPCR_Rhodpsn"/>
</dbReference>
<reference evidence="11" key="1">
    <citation type="submission" date="2025-08" db="UniProtKB">
        <authorList>
            <consortium name="RefSeq"/>
        </authorList>
    </citation>
    <scope>IDENTIFICATION</scope>
</reference>
<dbReference type="InterPro" id="IPR017452">
    <property type="entry name" value="GPCR_Rhodpsn_7TM"/>
</dbReference>
<evidence type="ECO:0000256" key="5">
    <source>
        <dbReference type="ARBA" id="ARBA00023136"/>
    </source>
</evidence>
<name>A0A9U8ED50_BIOGL</name>
<evidence type="ECO:0000256" key="4">
    <source>
        <dbReference type="ARBA" id="ARBA00023040"/>
    </source>
</evidence>
<keyword evidence="6" id="KW-0675">Receptor</keyword>
<keyword evidence="5 8" id="KW-0472">Membrane</keyword>
<keyword evidence="7" id="KW-0807">Transducer</keyword>
<dbReference type="AlphaFoldDB" id="A0A9U8ED50"/>
<organism evidence="10 11">
    <name type="scientific">Biomphalaria glabrata</name>
    <name type="common">Bloodfluke planorb</name>
    <name type="synonym">Freshwater snail</name>
    <dbReference type="NCBI Taxonomy" id="6526"/>
    <lineage>
        <taxon>Eukaryota</taxon>
        <taxon>Metazoa</taxon>
        <taxon>Spiralia</taxon>
        <taxon>Lophotrochozoa</taxon>
        <taxon>Mollusca</taxon>
        <taxon>Gastropoda</taxon>
        <taxon>Heterobranchia</taxon>
        <taxon>Euthyneura</taxon>
        <taxon>Panpulmonata</taxon>
        <taxon>Hygrophila</taxon>
        <taxon>Lymnaeoidea</taxon>
        <taxon>Planorbidae</taxon>
        <taxon>Biomphalaria</taxon>
    </lineage>
</organism>
<feature type="transmembrane region" description="Helical" evidence="8">
    <location>
        <begin position="47"/>
        <end position="69"/>
    </location>
</feature>
<evidence type="ECO:0000313" key="11">
    <source>
        <dbReference type="RefSeq" id="XP_013082604.2"/>
    </source>
</evidence>
<dbReference type="Pfam" id="PF00001">
    <property type="entry name" value="7tm_1"/>
    <property type="match status" value="1"/>
</dbReference>
<gene>
    <name evidence="11" type="primary">LOC106067875</name>
</gene>
<keyword evidence="2 8" id="KW-0812">Transmembrane</keyword>
<dbReference type="KEGG" id="bgt:106067875"/>
<accession>A0A9U8ED50</accession>
<dbReference type="GO" id="GO:0005886">
    <property type="term" value="C:plasma membrane"/>
    <property type="evidence" value="ECO:0007669"/>
    <property type="project" value="TreeGrafter"/>
</dbReference>
<dbReference type="PRINTS" id="PR00237">
    <property type="entry name" value="GPCRRHODOPSN"/>
</dbReference>
<dbReference type="OMA" id="CTFPIGI"/>
<sequence>MAHGLSEVDWYLNLVLAPIFIFTSFIGNALAILVLKRKPFHSLPMSVYLTFLAVVDAGTVISGLLPRFILAATGYDVRSETEFSCQSEIFIMYLFTQLSAWTLVIVTAERVISIIRPHKVKLVCTKNHSAVALLTTTALVALTNIPIFFIFGKYSIPKRTRKYGDDSTPSSSNSTSSSRACVIKDDGGRSKSAFFTTQFLKQCLLPFVIIFVFNCIIIAGLVRRQKMMKRRSYETTLPDGSLQIRTKSGLKKVVSRRDASLSVVLVIVNAVFLVCTFPIGIYQQIMANIPERGIDSPGHVITYTVLVFIFYLNNSLNLVLYYVSGSRFREELRSLFYCRRLQDI</sequence>
<evidence type="ECO:0000256" key="7">
    <source>
        <dbReference type="ARBA" id="ARBA00023224"/>
    </source>
</evidence>
<feature type="domain" description="G-protein coupled receptors family 1 profile" evidence="9">
    <location>
        <begin position="27"/>
        <end position="321"/>
    </location>
</feature>
<evidence type="ECO:0000256" key="6">
    <source>
        <dbReference type="ARBA" id="ARBA00023170"/>
    </source>
</evidence>
<dbReference type="OrthoDB" id="6138498at2759"/>
<feature type="transmembrane region" description="Helical" evidence="8">
    <location>
        <begin position="89"/>
        <end position="108"/>
    </location>
</feature>
<feature type="transmembrane region" description="Helical" evidence="8">
    <location>
        <begin position="261"/>
        <end position="281"/>
    </location>
</feature>
<dbReference type="GeneID" id="106067875"/>
<evidence type="ECO:0000259" key="9">
    <source>
        <dbReference type="PROSITE" id="PS50262"/>
    </source>
</evidence>